<protein>
    <submittedName>
        <fullName evidence="5">DNA protection during starvation protein</fullName>
        <ecNumber evidence="5">1.16.-.-</ecNumber>
    </submittedName>
    <submittedName>
        <fullName evidence="4">DNA starvation/stationary phase protection protein Dps</fullName>
    </submittedName>
</protein>
<evidence type="ECO:0000256" key="1">
    <source>
        <dbReference type="ARBA" id="ARBA00009497"/>
    </source>
</evidence>
<organism evidence="5 6">
    <name type="scientific">Providencia rettgeri</name>
    <dbReference type="NCBI Taxonomy" id="587"/>
    <lineage>
        <taxon>Bacteria</taxon>
        <taxon>Pseudomonadati</taxon>
        <taxon>Pseudomonadota</taxon>
        <taxon>Gammaproteobacteria</taxon>
        <taxon>Enterobacterales</taxon>
        <taxon>Morganellaceae</taxon>
        <taxon>Providencia</taxon>
    </lineage>
</organism>
<dbReference type="InterPro" id="IPR023188">
    <property type="entry name" value="DPS_DNA-bd_CS"/>
</dbReference>
<evidence type="ECO:0000256" key="2">
    <source>
        <dbReference type="RuleBase" id="RU003875"/>
    </source>
</evidence>
<proteinExistence type="inferred from homology"/>
<dbReference type="InterPro" id="IPR009078">
    <property type="entry name" value="Ferritin-like_SF"/>
</dbReference>
<dbReference type="Gene3D" id="1.20.1260.10">
    <property type="match status" value="1"/>
</dbReference>
<dbReference type="PANTHER" id="PTHR42932">
    <property type="entry name" value="GENERAL STRESS PROTEIN 20U"/>
    <property type="match status" value="1"/>
</dbReference>
<dbReference type="OMA" id="WDDYSIG"/>
<dbReference type="RefSeq" id="WP_004909197.1">
    <property type="nucleotide sequence ID" value="NZ_ABEXOA020000028.1"/>
</dbReference>
<dbReference type="GO" id="GO:0016722">
    <property type="term" value="F:oxidoreductase activity, acting on metal ions"/>
    <property type="evidence" value="ECO:0007669"/>
    <property type="project" value="InterPro"/>
</dbReference>
<evidence type="ECO:0000313" key="6">
    <source>
        <dbReference type="Proteomes" id="UP000254208"/>
    </source>
</evidence>
<dbReference type="OrthoDB" id="9797687at2"/>
<dbReference type="EC" id="1.16.-.-" evidence="5"/>
<dbReference type="InterPro" id="IPR002177">
    <property type="entry name" value="DPS_DNA-bd"/>
</dbReference>
<accession>A0A1B8SVP9</accession>
<gene>
    <name evidence="5" type="primary">dps</name>
    <name evidence="4" type="synonym">pexB</name>
    <name evidence="5" type="ORF">NCTC11801_03332</name>
    <name evidence="4" type="ORF">QDQ51_06885</name>
</gene>
<dbReference type="PIRSF" id="PIRSF005900">
    <property type="entry name" value="Dps"/>
    <property type="match status" value="1"/>
</dbReference>
<evidence type="ECO:0000313" key="4">
    <source>
        <dbReference type="EMBL" id="MDH2305146.1"/>
    </source>
</evidence>
<dbReference type="Pfam" id="PF00210">
    <property type="entry name" value="Ferritin"/>
    <property type="match status" value="1"/>
</dbReference>
<dbReference type="GO" id="GO:0008199">
    <property type="term" value="F:ferric iron binding"/>
    <property type="evidence" value="ECO:0007669"/>
    <property type="project" value="InterPro"/>
</dbReference>
<reference evidence="4" key="3">
    <citation type="submission" date="2023-10" db="EMBL/GenBank/DDBJ databases">
        <title>Analysis of Resistance Genes of Carbapenem-resistant Providencia rettgeri.</title>
        <authorList>
            <person name="Liu M."/>
        </authorList>
    </citation>
    <scope>NUCLEOTIDE SEQUENCE</scope>
    <source>
        <strain evidence="4">QITACRE101</strain>
    </source>
</reference>
<sequence>MSTAKLFKASSNELLYTRNDMEDSVKLETIGILNVMVVHFTDLSLMTKQAHWNMRGRNFIAVHEMLDGFRTTLVEHLDEFAERAVQLGGVAIGTTQEVSRFTSLEAYPINIHSVQDHLKALADRYAVVANDIRKAIDEVEDEDTADMFTAASRDMDKFLWFLEANIE</sequence>
<dbReference type="Proteomes" id="UP000254208">
    <property type="component" value="Unassembled WGS sequence"/>
</dbReference>
<dbReference type="EMBL" id="JARVQW010000002">
    <property type="protein sequence ID" value="MDH2305146.1"/>
    <property type="molecule type" value="Genomic_DNA"/>
</dbReference>
<feature type="domain" description="Ferritin/DPS" evidence="3">
    <location>
        <begin position="33"/>
        <end position="166"/>
    </location>
</feature>
<dbReference type="AlphaFoldDB" id="A0A1B8SVP9"/>
<dbReference type="PRINTS" id="PR01346">
    <property type="entry name" value="HELNAPAPROT"/>
</dbReference>
<dbReference type="CDD" id="cd01043">
    <property type="entry name" value="DPS"/>
    <property type="match status" value="1"/>
</dbReference>
<dbReference type="InterPro" id="IPR012347">
    <property type="entry name" value="Ferritin-like"/>
</dbReference>
<evidence type="ECO:0000259" key="3">
    <source>
        <dbReference type="Pfam" id="PF00210"/>
    </source>
</evidence>
<dbReference type="PANTHER" id="PTHR42932:SF3">
    <property type="entry name" value="DNA PROTECTION DURING STARVATION PROTEIN"/>
    <property type="match status" value="1"/>
</dbReference>
<comment type="similarity">
    <text evidence="1 2">Belongs to the Dps family.</text>
</comment>
<dbReference type="InterPro" id="IPR008331">
    <property type="entry name" value="Ferritin_DPS_dom"/>
</dbReference>
<evidence type="ECO:0000313" key="5">
    <source>
        <dbReference type="EMBL" id="SUC32354.1"/>
    </source>
</evidence>
<keyword evidence="5" id="KW-0560">Oxidoreductase</keyword>
<dbReference type="GeneID" id="93674023"/>
<dbReference type="Proteomes" id="UP001162044">
    <property type="component" value="Unassembled WGS sequence"/>
</dbReference>
<name>A0A1B8SVP9_PRORE</name>
<reference evidence="5 6" key="1">
    <citation type="submission" date="2018-06" db="EMBL/GenBank/DDBJ databases">
        <authorList>
            <consortium name="Pathogen Informatics"/>
            <person name="Doyle S."/>
        </authorList>
    </citation>
    <scope>NUCLEOTIDE SEQUENCE [LARGE SCALE GENOMIC DNA]</scope>
    <source>
        <strain evidence="5 6">NCTC11801</strain>
    </source>
</reference>
<dbReference type="SUPFAM" id="SSF47240">
    <property type="entry name" value="Ferritin-like"/>
    <property type="match status" value="1"/>
</dbReference>
<dbReference type="EMBL" id="UGTZ01000001">
    <property type="protein sequence ID" value="SUC32354.1"/>
    <property type="molecule type" value="Genomic_DNA"/>
</dbReference>
<dbReference type="NCBIfam" id="NF006975">
    <property type="entry name" value="PRK09448.1"/>
    <property type="match status" value="1"/>
</dbReference>
<reference evidence="4" key="2">
    <citation type="submission" date="2023-04" db="EMBL/GenBank/DDBJ databases">
        <authorList>
            <person name="Li W."/>
        </authorList>
    </citation>
    <scope>NUCLEOTIDE SEQUENCE</scope>
    <source>
        <strain evidence="4">QITACRE101</strain>
    </source>
</reference>
<dbReference type="PROSITE" id="PS00818">
    <property type="entry name" value="DPS_1"/>
    <property type="match status" value="1"/>
</dbReference>